<comment type="cofactor">
    <cofactor evidence="1">
        <name>Mg(2+)</name>
        <dbReference type="ChEBI" id="CHEBI:18420"/>
    </cofactor>
</comment>
<protein>
    <recommendedName>
        <fullName evidence="5">ditrans,polycis-polyprenyl diphosphate synthase [(2E,6E)-farnesyldiphosphate specific]</fullName>
        <ecNumber evidence="5">2.5.1.87</ecNumber>
    </recommendedName>
</protein>
<accession>A0A1X2GDM0</accession>
<keyword evidence="11" id="KW-0472">Membrane</keyword>
<reference evidence="13 14" key="1">
    <citation type="submission" date="2016-07" db="EMBL/GenBank/DDBJ databases">
        <title>Pervasive Adenine N6-methylation of Active Genes in Fungi.</title>
        <authorList>
            <consortium name="DOE Joint Genome Institute"/>
            <person name="Mondo S.J."/>
            <person name="Dannebaum R.O."/>
            <person name="Kuo R.C."/>
            <person name="Labutti K."/>
            <person name="Haridas S."/>
            <person name="Kuo A."/>
            <person name="Salamov A."/>
            <person name="Ahrendt S.R."/>
            <person name="Lipzen A."/>
            <person name="Sullivan W."/>
            <person name="Andreopoulos W.B."/>
            <person name="Clum A."/>
            <person name="Lindquist E."/>
            <person name="Daum C."/>
            <person name="Ramamoorthy G.K."/>
            <person name="Gryganskyi A."/>
            <person name="Culley D."/>
            <person name="Magnuson J.K."/>
            <person name="James T.Y."/>
            <person name="O'Malley M.A."/>
            <person name="Stajich J.E."/>
            <person name="Spatafora J.W."/>
            <person name="Visel A."/>
            <person name="Grigoriev I.V."/>
        </authorList>
    </citation>
    <scope>NUCLEOTIDE SEQUENCE [LARGE SCALE GENOMIC DNA]</scope>
    <source>
        <strain evidence="13 14">NRRL 3301</strain>
    </source>
</reference>
<evidence type="ECO:0000256" key="8">
    <source>
        <dbReference type="ARBA" id="ARBA00022824"/>
    </source>
</evidence>
<proteinExistence type="inferred from homology"/>
<dbReference type="SUPFAM" id="SSF64005">
    <property type="entry name" value="Undecaprenyl diphosphate synthase"/>
    <property type="match status" value="1"/>
</dbReference>
<evidence type="ECO:0000256" key="3">
    <source>
        <dbReference type="ARBA" id="ARBA00004922"/>
    </source>
</evidence>
<name>A0A1X2GDM0_9FUNG</name>
<keyword evidence="7" id="KW-0812">Transmembrane</keyword>
<evidence type="ECO:0000256" key="4">
    <source>
        <dbReference type="ARBA" id="ARBA00005432"/>
    </source>
</evidence>
<dbReference type="GO" id="GO:1904423">
    <property type="term" value="C:dehydrodolichyl diphosphate synthase complex"/>
    <property type="evidence" value="ECO:0007669"/>
    <property type="project" value="InterPro"/>
</dbReference>
<comment type="caution">
    <text evidence="13">The sequence shown here is derived from an EMBL/GenBank/DDBJ whole genome shotgun (WGS) entry which is preliminary data.</text>
</comment>
<dbReference type="EC" id="2.5.1.87" evidence="5"/>
<keyword evidence="10" id="KW-1133">Transmembrane helix</keyword>
<evidence type="ECO:0000256" key="11">
    <source>
        <dbReference type="ARBA" id="ARBA00023136"/>
    </source>
</evidence>
<evidence type="ECO:0000256" key="5">
    <source>
        <dbReference type="ARBA" id="ARBA00012596"/>
    </source>
</evidence>
<dbReference type="InterPro" id="IPR038887">
    <property type="entry name" value="Nus1/NgBR"/>
</dbReference>
<dbReference type="EMBL" id="MCGT01000023">
    <property type="protein sequence ID" value="ORX50568.1"/>
    <property type="molecule type" value="Genomic_DNA"/>
</dbReference>
<comment type="pathway">
    <text evidence="3">Protein modification; protein glycosylation.</text>
</comment>
<dbReference type="InterPro" id="IPR036424">
    <property type="entry name" value="UPP_synth-like_sf"/>
</dbReference>
<gene>
    <name evidence="13" type="ORF">DM01DRAFT_1337726</name>
</gene>
<keyword evidence="6" id="KW-0808">Transferase</keyword>
<comment type="catalytic activity">
    <reaction evidence="12">
        <text>n isopentenyl diphosphate + (2E,6E)-farnesyl diphosphate = a di-trans,poly-cis-polyprenyl diphosphate + n diphosphate</text>
        <dbReference type="Rhea" id="RHEA:53008"/>
        <dbReference type="Rhea" id="RHEA-COMP:19494"/>
        <dbReference type="ChEBI" id="CHEBI:33019"/>
        <dbReference type="ChEBI" id="CHEBI:128769"/>
        <dbReference type="ChEBI" id="CHEBI:136960"/>
        <dbReference type="ChEBI" id="CHEBI:175763"/>
        <dbReference type="EC" id="2.5.1.87"/>
    </reaction>
</comment>
<evidence type="ECO:0000256" key="12">
    <source>
        <dbReference type="ARBA" id="ARBA00047353"/>
    </source>
</evidence>
<dbReference type="PANTHER" id="PTHR21528">
    <property type="entry name" value="DEHYDRODOLICHYL DIPHOSPHATE SYNTHASE COMPLEX SUBUNIT NUS1"/>
    <property type="match status" value="1"/>
</dbReference>
<evidence type="ECO:0000256" key="2">
    <source>
        <dbReference type="ARBA" id="ARBA00004586"/>
    </source>
</evidence>
<dbReference type="GO" id="GO:0045547">
    <property type="term" value="F:ditrans,polycis-polyprenyl diphosphate synthase [(2E,6E)-farnesyl diphosphate specific] activity"/>
    <property type="evidence" value="ECO:0007669"/>
    <property type="project" value="UniProtKB-EC"/>
</dbReference>
<comment type="similarity">
    <text evidence="4">Belongs to the UPP synthase family.</text>
</comment>
<sequence>MTDALLSGLAIVALNLLHLGYLCYLALKSFKCTIAQHWRRYQLTHADMDLEQDRLHLQKIPRHLCIAISSELTRSDDDWAAIIMDQCQAACWAWHLGIQRLTIFEASGKLKSLSLSLYKQHSQTLHDYCQQHGLDRSHDAMKLAVLSLEDAQQDLVRTSRKVYQHLNTQRLTADTIDVTLVDTFMQESTSDPDLMIVYDGLPHDHLFINGYSPWRLKNTEFINATNHHRLDYAFFSHCLYKFAKVEQRFGR</sequence>
<keyword evidence="8" id="KW-0256">Endoplasmic reticulum</keyword>
<dbReference type="OrthoDB" id="19639at2759"/>
<dbReference type="STRING" id="101127.A0A1X2GDM0"/>
<evidence type="ECO:0000256" key="6">
    <source>
        <dbReference type="ARBA" id="ARBA00022679"/>
    </source>
</evidence>
<keyword evidence="14" id="KW-1185">Reference proteome</keyword>
<dbReference type="GO" id="GO:0005789">
    <property type="term" value="C:endoplasmic reticulum membrane"/>
    <property type="evidence" value="ECO:0007669"/>
    <property type="project" value="UniProtKB-SubCell"/>
</dbReference>
<dbReference type="PANTHER" id="PTHR21528:SF0">
    <property type="entry name" value="DEHYDRODOLICHYL DIPHOSPHATE SYNTHASE COMPLEX SUBUNIT NUS1"/>
    <property type="match status" value="1"/>
</dbReference>
<organism evidence="13 14">
    <name type="scientific">Hesseltinella vesiculosa</name>
    <dbReference type="NCBI Taxonomy" id="101127"/>
    <lineage>
        <taxon>Eukaryota</taxon>
        <taxon>Fungi</taxon>
        <taxon>Fungi incertae sedis</taxon>
        <taxon>Mucoromycota</taxon>
        <taxon>Mucoromycotina</taxon>
        <taxon>Mucoromycetes</taxon>
        <taxon>Mucorales</taxon>
        <taxon>Cunninghamellaceae</taxon>
        <taxon>Hesseltinella</taxon>
    </lineage>
</organism>
<dbReference type="AlphaFoldDB" id="A0A1X2GDM0"/>
<keyword evidence="9" id="KW-0460">Magnesium</keyword>
<dbReference type="Proteomes" id="UP000242146">
    <property type="component" value="Unassembled WGS sequence"/>
</dbReference>
<evidence type="ECO:0000256" key="9">
    <source>
        <dbReference type="ARBA" id="ARBA00022842"/>
    </source>
</evidence>
<evidence type="ECO:0000256" key="10">
    <source>
        <dbReference type="ARBA" id="ARBA00022989"/>
    </source>
</evidence>
<comment type="subcellular location">
    <subcellularLocation>
        <location evidence="2">Endoplasmic reticulum membrane</location>
    </subcellularLocation>
</comment>
<evidence type="ECO:0000256" key="1">
    <source>
        <dbReference type="ARBA" id="ARBA00001946"/>
    </source>
</evidence>
<dbReference type="UniPathway" id="UPA00378"/>
<evidence type="ECO:0000256" key="7">
    <source>
        <dbReference type="ARBA" id="ARBA00022692"/>
    </source>
</evidence>
<evidence type="ECO:0000313" key="14">
    <source>
        <dbReference type="Proteomes" id="UP000242146"/>
    </source>
</evidence>
<evidence type="ECO:0000313" key="13">
    <source>
        <dbReference type="EMBL" id="ORX50568.1"/>
    </source>
</evidence>
<dbReference type="Gene3D" id="3.40.1180.10">
    <property type="entry name" value="Decaprenyl diphosphate synthase-like"/>
    <property type="match status" value="1"/>
</dbReference>